<gene>
    <name evidence="1" type="ORF">LTT95_10190</name>
</gene>
<proteinExistence type="predicted"/>
<dbReference type="RefSeq" id="WP_232136323.1">
    <property type="nucleotide sequence ID" value="NZ_JAJQKU010000003.1"/>
</dbReference>
<organism evidence="1 2">
    <name type="scientific">Luteimonas fraxinea</name>
    <dbReference type="NCBI Taxonomy" id="2901869"/>
    <lineage>
        <taxon>Bacteria</taxon>
        <taxon>Pseudomonadati</taxon>
        <taxon>Pseudomonadota</taxon>
        <taxon>Gammaproteobacteria</taxon>
        <taxon>Lysobacterales</taxon>
        <taxon>Lysobacteraceae</taxon>
        <taxon>Luteimonas</taxon>
    </lineage>
</organism>
<accession>A0ABS8UCS0</accession>
<evidence type="ECO:0000313" key="1">
    <source>
        <dbReference type="EMBL" id="MCD9097305.1"/>
    </source>
</evidence>
<sequence>MSGIEAHESPDAVWQHDLRNAVNAAALAIAAGKHLLAEGHHERAMETMDRAELALRRIAVLVDTLPAAGDASPGGTALV</sequence>
<name>A0ABS8UCS0_9GAMM</name>
<comment type="caution">
    <text evidence="1">The sequence shown here is derived from an EMBL/GenBank/DDBJ whole genome shotgun (WGS) entry which is preliminary data.</text>
</comment>
<dbReference type="Proteomes" id="UP001430360">
    <property type="component" value="Unassembled WGS sequence"/>
</dbReference>
<protein>
    <recommendedName>
        <fullName evidence="3">Signal transduction histidine kinase dimerisation/phosphoacceptor domain-containing protein</fullName>
    </recommendedName>
</protein>
<keyword evidence="2" id="KW-1185">Reference proteome</keyword>
<dbReference type="EMBL" id="JAJQKU010000003">
    <property type="protein sequence ID" value="MCD9097305.1"/>
    <property type="molecule type" value="Genomic_DNA"/>
</dbReference>
<evidence type="ECO:0000313" key="2">
    <source>
        <dbReference type="Proteomes" id="UP001430360"/>
    </source>
</evidence>
<evidence type="ECO:0008006" key="3">
    <source>
        <dbReference type="Google" id="ProtNLM"/>
    </source>
</evidence>
<reference evidence="1" key="2">
    <citation type="journal article" date="2022" name="Syst. Appl. Microbiol.">
        <title>Physiological and genomic characterisation of Luteimonas fraxinea sp. nov., a bacterial species associated with trees tolerant to ash dieback.</title>
        <authorList>
            <person name="Ulrich K."/>
            <person name="Becker R."/>
            <person name="Behrendt U."/>
            <person name="Kube M."/>
            <person name="Schneck V."/>
            <person name="Ulrich A."/>
        </authorList>
    </citation>
    <scope>NUCLEOTIDE SEQUENCE</scope>
    <source>
        <strain evidence="1">A1P009</strain>
    </source>
</reference>
<reference evidence="1" key="1">
    <citation type="submission" date="2021-12" db="EMBL/GenBank/DDBJ databases">
        <authorList>
            <person name="Ulrich A."/>
        </authorList>
    </citation>
    <scope>NUCLEOTIDE SEQUENCE</scope>
    <source>
        <strain evidence="1">A1P009</strain>
    </source>
</reference>